<dbReference type="AlphaFoldDB" id="A0A7S2CKA4"/>
<dbReference type="PANTHER" id="PTHR35791">
    <property type="entry name" value="UPF0754 MEMBRANE PROTEIN YHEB"/>
    <property type="match status" value="1"/>
</dbReference>
<evidence type="ECO:0000313" key="2">
    <source>
        <dbReference type="EMBL" id="CAD9427751.1"/>
    </source>
</evidence>
<feature type="transmembrane region" description="Helical" evidence="1">
    <location>
        <begin position="199"/>
        <end position="221"/>
    </location>
</feature>
<protein>
    <submittedName>
        <fullName evidence="2">Uncharacterized protein</fullName>
    </submittedName>
</protein>
<dbReference type="PANTHER" id="PTHR35791:SF1">
    <property type="entry name" value="UPF0754 MEMBRANE PROTEIN YHEB"/>
    <property type="match status" value="1"/>
</dbReference>
<keyword evidence="1" id="KW-0472">Membrane</keyword>
<sequence>MLMTAARRFGARWWQYATIPLFAGAVGWVTNKVAVDMIFAPIEFWGVPLKRWPNQPLGCIGWQGIVPCKAGVMAGRLTDIVTTQLLDVRDVFARISPARFSELLSPGVDRIAEQVVGEMMPTRGRGVGLDVARGALRGLPVEAQEQLAALRLQYVSDIVKDVQARTADMVDLDELMVSGMVREKRLLVNLFQRCGKAELGFLVNSGLGFGMALGVMQMLIWLFYERAWTLAAGGAIVSYLTNLIALSKSTLELEPVEPVRRPKLPRPPHSPSLCSPVLSVLGPRENVMSWFVPFVRRAHL</sequence>
<gene>
    <name evidence="2" type="ORF">CBRE1094_LOCUS9428</name>
</gene>
<keyword evidence="1" id="KW-1133">Transmembrane helix</keyword>
<feature type="transmembrane region" description="Helical" evidence="1">
    <location>
        <begin position="227"/>
        <end position="246"/>
    </location>
</feature>
<dbReference type="EMBL" id="HBGU01017403">
    <property type="protein sequence ID" value="CAD9427751.1"/>
    <property type="molecule type" value="Transcribed_RNA"/>
</dbReference>
<reference evidence="2" key="1">
    <citation type="submission" date="2021-01" db="EMBL/GenBank/DDBJ databases">
        <authorList>
            <person name="Corre E."/>
            <person name="Pelletier E."/>
            <person name="Niang G."/>
            <person name="Scheremetjew M."/>
            <person name="Finn R."/>
            <person name="Kale V."/>
            <person name="Holt S."/>
            <person name="Cochrane G."/>
            <person name="Meng A."/>
            <person name="Brown T."/>
            <person name="Cohen L."/>
        </authorList>
    </citation>
    <scope>NUCLEOTIDE SEQUENCE</scope>
    <source>
        <strain evidence="2">UTEX LB 985</strain>
    </source>
</reference>
<accession>A0A7S2CKA4</accession>
<name>A0A7S2CKA4_9EUKA</name>
<proteinExistence type="predicted"/>
<keyword evidence="1" id="KW-0812">Transmembrane</keyword>
<evidence type="ECO:0000256" key="1">
    <source>
        <dbReference type="SAM" id="Phobius"/>
    </source>
</evidence>
<organism evidence="2">
    <name type="scientific">Haptolina brevifila</name>
    <dbReference type="NCBI Taxonomy" id="156173"/>
    <lineage>
        <taxon>Eukaryota</taxon>
        <taxon>Haptista</taxon>
        <taxon>Haptophyta</taxon>
        <taxon>Prymnesiophyceae</taxon>
        <taxon>Prymnesiales</taxon>
        <taxon>Prymnesiaceae</taxon>
        <taxon>Haptolina</taxon>
    </lineage>
</organism>